<dbReference type="GO" id="GO:0005886">
    <property type="term" value="C:plasma membrane"/>
    <property type="evidence" value="ECO:0007669"/>
    <property type="project" value="UniProtKB-SubCell"/>
</dbReference>
<feature type="transmembrane region" description="Helical" evidence="7">
    <location>
        <begin position="7"/>
        <end position="28"/>
    </location>
</feature>
<dbReference type="Pfam" id="PF00892">
    <property type="entry name" value="EamA"/>
    <property type="match status" value="2"/>
</dbReference>
<organism evidence="9 10">
    <name type="scientific">Terribacillus halophilus</name>
    <dbReference type="NCBI Taxonomy" id="361279"/>
    <lineage>
        <taxon>Bacteria</taxon>
        <taxon>Bacillati</taxon>
        <taxon>Bacillota</taxon>
        <taxon>Bacilli</taxon>
        <taxon>Bacillales</taxon>
        <taxon>Bacillaceae</taxon>
        <taxon>Terribacillus</taxon>
    </lineage>
</organism>
<evidence type="ECO:0000256" key="1">
    <source>
        <dbReference type="ARBA" id="ARBA00004651"/>
    </source>
</evidence>
<accession>A0A1G6PPF9</accession>
<dbReference type="Gene3D" id="1.10.3730.20">
    <property type="match status" value="1"/>
</dbReference>
<name>A0A1G6PPF9_9BACI</name>
<feature type="transmembrane region" description="Helical" evidence="7">
    <location>
        <begin position="153"/>
        <end position="174"/>
    </location>
</feature>
<evidence type="ECO:0000259" key="8">
    <source>
        <dbReference type="Pfam" id="PF00892"/>
    </source>
</evidence>
<sequence length="301" mass="32793">MSKERIAFIKVSAAMIIVGSAVVSGKLLVESMPVFLAAEMRFFISTLIFLPLLIWKEGIPVFSFRLVRILFLLSLAGVFLYNIFLLYGLKWTTASEAGIISSILPAFIAVLGYIILKEKLSRIKIIAVFLSIGGILCLQLTDSQANQEFQLLQILGNVLIVCSVIAEAIFIIIGKYASSKVSPLAISTSVSFFGTILFFPPAIYQTMTSGYQFHSTTDLALVGYSAIIVTVAAFLLMYQGASVLPAYQTGILTSMVPLSTITLASFILEESLKFHHFVGLLCVCSSIILASRVEKTEARTS</sequence>
<dbReference type="Proteomes" id="UP000198666">
    <property type="component" value="Unassembled WGS sequence"/>
</dbReference>
<keyword evidence="5 7" id="KW-1133">Transmembrane helix</keyword>
<feature type="transmembrane region" description="Helical" evidence="7">
    <location>
        <begin position="274"/>
        <end position="293"/>
    </location>
</feature>
<feature type="domain" description="EamA" evidence="8">
    <location>
        <begin position="10"/>
        <end position="138"/>
    </location>
</feature>
<protein>
    <submittedName>
        <fullName evidence="9">Permease of the drug/metabolite transporter (DMT) superfamily</fullName>
    </submittedName>
</protein>
<dbReference type="PANTHER" id="PTHR32322:SF18">
    <property type="entry name" value="S-ADENOSYLMETHIONINE_S-ADENOSYLHOMOCYSTEINE TRANSPORTER"/>
    <property type="match status" value="1"/>
</dbReference>
<dbReference type="RefSeq" id="WP_170829633.1">
    <property type="nucleotide sequence ID" value="NZ_FMZB01000004.1"/>
</dbReference>
<reference evidence="10" key="1">
    <citation type="submission" date="2016-10" db="EMBL/GenBank/DDBJ databases">
        <authorList>
            <person name="Varghese N."/>
            <person name="Submissions S."/>
        </authorList>
    </citation>
    <scope>NUCLEOTIDE SEQUENCE [LARGE SCALE GENOMIC DNA]</scope>
    <source>
        <strain evidence="10">DSM 21620</strain>
    </source>
</reference>
<dbReference type="InterPro" id="IPR037185">
    <property type="entry name" value="EmrE-like"/>
</dbReference>
<evidence type="ECO:0000313" key="9">
    <source>
        <dbReference type="EMBL" id="SDC81386.1"/>
    </source>
</evidence>
<evidence type="ECO:0000256" key="7">
    <source>
        <dbReference type="SAM" id="Phobius"/>
    </source>
</evidence>
<evidence type="ECO:0000256" key="5">
    <source>
        <dbReference type="ARBA" id="ARBA00022989"/>
    </source>
</evidence>
<dbReference type="EMBL" id="FMZB01000004">
    <property type="protein sequence ID" value="SDC81386.1"/>
    <property type="molecule type" value="Genomic_DNA"/>
</dbReference>
<dbReference type="InterPro" id="IPR050638">
    <property type="entry name" value="AA-Vitamin_Transporters"/>
</dbReference>
<feature type="transmembrane region" description="Helical" evidence="7">
    <location>
        <begin position="34"/>
        <end position="54"/>
    </location>
</feature>
<gene>
    <name evidence="9" type="ORF">SAMN05421663_104189</name>
</gene>
<evidence type="ECO:0000256" key="2">
    <source>
        <dbReference type="ARBA" id="ARBA00007362"/>
    </source>
</evidence>
<evidence type="ECO:0000256" key="3">
    <source>
        <dbReference type="ARBA" id="ARBA00022475"/>
    </source>
</evidence>
<keyword evidence="4 7" id="KW-0812">Transmembrane</keyword>
<dbReference type="PANTHER" id="PTHR32322">
    <property type="entry name" value="INNER MEMBRANE TRANSPORTER"/>
    <property type="match status" value="1"/>
</dbReference>
<feature type="transmembrane region" description="Helical" evidence="7">
    <location>
        <begin position="181"/>
        <end position="199"/>
    </location>
</feature>
<comment type="similarity">
    <text evidence="2">Belongs to the EamA transporter family.</text>
</comment>
<comment type="subcellular location">
    <subcellularLocation>
        <location evidence="1">Cell membrane</location>
        <topology evidence="1">Multi-pass membrane protein</topology>
    </subcellularLocation>
</comment>
<feature type="transmembrane region" description="Helical" evidence="7">
    <location>
        <begin position="219"/>
        <end position="238"/>
    </location>
</feature>
<evidence type="ECO:0000256" key="4">
    <source>
        <dbReference type="ARBA" id="ARBA00022692"/>
    </source>
</evidence>
<feature type="domain" description="EamA" evidence="8">
    <location>
        <begin position="155"/>
        <end position="291"/>
    </location>
</feature>
<dbReference type="STRING" id="361279.SAMN05421663_104189"/>
<dbReference type="InterPro" id="IPR000620">
    <property type="entry name" value="EamA_dom"/>
</dbReference>
<dbReference type="SUPFAM" id="SSF103481">
    <property type="entry name" value="Multidrug resistance efflux transporter EmrE"/>
    <property type="match status" value="2"/>
</dbReference>
<evidence type="ECO:0000256" key="6">
    <source>
        <dbReference type="ARBA" id="ARBA00023136"/>
    </source>
</evidence>
<proteinExistence type="inferred from homology"/>
<feature type="transmembrane region" description="Helical" evidence="7">
    <location>
        <begin position="250"/>
        <end position="268"/>
    </location>
</feature>
<feature type="transmembrane region" description="Helical" evidence="7">
    <location>
        <begin position="123"/>
        <end position="141"/>
    </location>
</feature>
<keyword evidence="6 7" id="KW-0472">Membrane</keyword>
<keyword evidence="10" id="KW-1185">Reference proteome</keyword>
<keyword evidence="3" id="KW-1003">Cell membrane</keyword>
<evidence type="ECO:0000313" key="10">
    <source>
        <dbReference type="Proteomes" id="UP000198666"/>
    </source>
</evidence>
<feature type="transmembrane region" description="Helical" evidence="7">
    <location>
        <begin position="99"/>
        <end position="116"/>
    </location>
</feature>
<dbReference type="AlphaFoldDB" id="A0A1G6PPF9"/>
<feature type="transmembrane region" description="Helical" evidence="7">
    <location>
        <begin position="66"/>
        <end position="87"/>
    </location>
</feature>